<reference evidence="1 2" key="1">
    <citation type="journal article" date="2013" name="Appl. Environ. Microbiol.">
        <title>Variation of the Virus-Related Elements within Syntenic Genomes of the Hyperthermophilic Archaeon Aeropyrum.</title>
        <authorList>
            <person name="Daifuku T."/>
            <person name="Yoshida T."/>
            <person name="Kitamura T."/>
            <person name="Kawaichi S."/>
            <person name="Inoue T."/>
            <person name="Nomura K."/>
            <person name="Yoshida Y."/>
            <person name="Kuno S."/>
            <person name="Sako Y."/>
        </authorList>
    </citation>
    <scope>NUCLEOTIDE SEQUENCE [LARGE SCALE GENOMIC DNA]</scope>
    <source>
        <strain evidence="1 2">SY1</strain>
    </source>
</reference>
<gene>
    <name evidence="1" type="ORF">ACAM_0768</name>
</gene>
<dbReference type="EMBL" id="AP012489">
    <property type="protein sequence ID" value="BAN90237.1"/>
    <property type="molecule type" value="Genomic_DNA"/>
</dbReference>
<dbReference type="KEGG" id="acj:ACAM_0768"/>
<organism evidence="1 2">
    <name type="scientific">Aeropyrum camini SY1 = JCM 12091</name>
    <dbReference type="NCBI Taxonomy" id="1198449"/>
    <lineage>
        <taxon>Archaea</taxon>
        <taxon>Thermoproteota</taxon>
        <taxon>Thermoprotei</taxon>
        <taxon>Desulfurococcales</taxon>
        <taxon>Desulfurococcaceae</taxon>
        <taxon>Aeropyrum</taxon>
    </lineage>
</organism>
<evidence type="ECO:0000313" key="2">
    <source>
        <dbReference type="Proteomes" id="UP000016887"/>
    </source>
</evidence>
<name>U3T9N5_9CREN</name>
<dbReference type="STRING" id="1198449.ACAM_0768"/>
<proteinExistence type="predicted"/>
<sequence>MTFLSVVVSFRIDKRLKERMEKLKHINWSEVVRRAIEEVVRREEAKLREKDRARIAWASLKMDELRRRVEGWSSVEEIRRWREGRGR</sequence>
<protein>
    <recommendedName>
        <fullName evidence="3">VapB-type antitoxin</fullName>
    </recommendedName>
</protein>
<evidence type="ECO:0000313" key="1">
    <source>
        <dbReference type="EMBL" id="BAN90237.1"/>
    </source>
</evidence>
<dbReference type="Proteomes" id="UP000016887">
    <property type="component" value="Chromosome"/>
</dbReference>
<keyword evidence="2" id="KW-1185">Reference proteome</keyword>
<dbReference type="AlphaFoldDB" id="U3T9N5"/>
<dbReference type="eggNOG" id="arCOG07235">
    <property type="taxonomic scope" value="Archaea"/>
</dbReference>
<evidence type="ECO:0008006" key="3">
    <source>
        <dbReference type="Google" id="ProtNLM"/>
    </source>
</evidence>
<accession>U3T9N5</accession>